<accession>A0AAE7X0B9</accession>
<organism evidence="1 2">
    <name type="scientific">Erwinia phage AH03</name>
    <dbReference type="NCBI Taxonomy" id="2869568"/>
    <lineage>
        <taxon>Viruses</taxon>
        <taxon>Duplodnaviria</taxon>
        <taxon>Heunggongvirae</taxon>
        <taxon>Uroviricota</taxon>
        <taxon>Caudoviricetes</taxon>
        <taxon>Ahotrevirus</taxon>
        <taxon>Ahotrevirus AH03</taxon>
    </lineage>
</organism>
<reference evidence="1" key="1">
    <citation type="submission" date="2021-07" db="EMBL/GenBank/DDBJ databases">
        <authorList>
            <person name="Roth S.J."/>
            <person name="Krukonis G.P."/>
            <person name="Delesalle V.A."/>
        </authorList>
    </citation>
    <scope>NUCLEOTIDE SEQUENCE</scope>
</reference>
<evidence type="ECO:0000313" key="1">
    <source>
        <dbReference type="EMBL" id="QZA70475.1"/>
    </source>
</evidence>
<name>A0AAE7X0B9_9CAUD</name>
<evidence type="ECO:0000313" key="2">
    <source>
        <dbReference type="Proteomes" id="UP000828678"/>
    </source>
</evidence>
<proteinExistence type="predicted"/>
<gene>
    <name evidence="1" type="primary">65</name>
    <name evidence="1" type="ORF">AH03_65</name>
</gene>
<dbReference type="EMBL" id="MZ501266">
    <property type="protein sequence ID" value="QZA70475.1"/>
    <property type="molecule type" value="Genomic_DNA"/>
</dbReference>
<sequence length="72" mass="8251">MKIPKTKPGWLYVQTLKLIEDRPRKVLLEDIAEQACVSRSWLMQLISKKITDPSANRLEAVYNVLADKPLGE</sequence>
<protein>
    <submittedName>
        <fullName evidence="1">Transcriptional regulator</fullName>
    </submittedName>
</protein>
<keyword evidence="2" id="KW-1185">Reference proteome</keyword>
<dbReference type="Proteomes" id="UP000828678">
    <property type="component" value="Segment"/>
</dbReference>